<dbReference type="RefSeq" id="WP_011496383.1">
    <property type="nucleotide sequence ID" value="NC_007954.1"/>
</dbReference>
<sequence>MENLLPKDRQKMKWVTRSKAMLSRLLMLSCFLSISSFAHADTSQASSGAKDMAGAKGTFSFKPSDWQQDKKTWWKDTDGIAPGVAGCHLGTNEQGEPNGRMFGEACLENGLLVESNPGADIVHAHGNDTGHPDTFDCNAWCVAEGKQAGQCEIAPAPPCEQSAMCVCQ</sequence>
<reference evidence="2 3" key="1">
    <citation type="submission" date="2006-03" db="EMBL/GenBank/DDBJ databases">
        <title>Complete sequence of Shewanella denitrificans OS217.</title>
        <authorList>
            <consortium name="US DOE Joint Genome Institute"/>
            <person name="Copeland A."/>
            <person name="Lucas S."/>
            <person name="Lapidus A."/>
            <person name="Barry K."/>
            <person name="Detter J.C."/>
            <person name="Glavina del Rio T."/>
            <person name="Hammon N."/>
            <person name="Israni S."/>
            <person name="Dalin E."/>
            <person name="Tice H."/>
            <person name="Pitluck S."/>
            <person name="Brettin T."/>
            <person name="Bruce D."/>
            <person name="Han C."/>
            <person name="Tapia R."/>
            <person name="Gilna P."/>
            <person name="Kiss H."/>
            <person name="Schmutz J."/>
            <person name="Larimer F."/>
            <person name="Land M."/>
            <person name="Hauser L."/>
            <person name="Kyrpides N."/>
            <person name="Lykidis A."/>
            <person name="Richardson P."/>
        </authorList>
    </citation>
    <scope>NUCLEOTIDE SEQUENCE [LARGE SCALE GENOMIC DNA]</scope>
    <source>
        <strain evidence="3">OS217 / ATCC BAA-1090 / DSM 15013</strain>
    </source>
</reference>
<dbReference type="AlphaFoldDB" id="Q12MU9"/>
<gene>
    <name evidence="2" type="ordered locus">Sden_1944</name>
</gene>
<evidence type="ECO:0000313" key="3">
    <source>
        <dbReference type="Proteomes" id="UP000001982"/>
    </source>
</evidence>
<dbReference type="Proteomes" id="UP000001982">
    <property type="component" value="Chromosome"/>
</dbReference>
<keyword evidence="1" id="KW-0732">Signal</keyword>
<dbReference type="STRING" id="318161.Sden_1944"/>
<protein>
    <submittedName>
        <fullName evidence="2">Uncharacterized protein</fullName>
    </submittedName>
</protein>
<accession>Q12MU9</accession>
<name>Q12MU9_SHEDO</name>
<evidence type="ECO:0000256" key="1">
    <source>
        <dbReference type="SAM" id="SignalP"/>
    </source>
</evidence>
<dbReference type="eggNOG" id="ENOG5031ZUH">
    <property type="taxonomic scope" value="Bacteria"/>
</dbReference>
<dbReference type="KEGG" id="sdn:Sden_1944"/>
<feature type="chain" id="PRO_5004181580" evidence="1">
    <location>
        <begin position="41"/>
        <end position="168"/>
    </location>
</feature>
<evidence type="ECO:0000313" key="2">
    <source>
        <dbReference type="EMBL" id="ABE55227.1"/>
    </source>
</evidence>
<proteinExistence type="predicted"/>
<keyword evidence="3" id="KW-1185">Reference proteome</keyword>
<feature type="signal peptide" evidence="1">
    <location>
        <begin position="1"/>
        <end position="40"/>
    </location>
</feature>
<dbReference type="HOGENOM" id="CLU_1719640_0_0_6"/>
<organism evidence="2 3">
    <name type="scientific">Shewanella denitrificans (strain OS217 / ATCC BAA-1090 / DSM 15013)</name>
    <dbReference type="NCBI Taxonomy" id="318161"/>
    <lineage>
        <taxon>Bacteria</taxon>
        <taxon>Pseudomonadati</taxon>
        <taxon>Pseudomonadota</taxon>
        <taxon>Gammaproteobacteria</taxon>
        <taxon>Alteromonadales</taxon>
        <taxon>Shewanellaceae</taxon>
        <taxon>Shewanella</taxon>
    </lineage>
</organism>
<dbReference type="EMBL" id="CP000302">
    <property type="protein sequence ID" value="ABE55227.1"/>
    <property type="molecule type" value="Genomic_DNA"/>
</dbReference>